<keyword evidence="3" id="KW-1185">Reference proteome</keyword>
<gene>
    <name evidence="2" type="ORF">RM573_15160</name>
</gene>
<protein>
    <submittedName>
        <fullName evidence="2">TIGR04219 family outer membrane beta-barrel protein</fullName>
    </submittedName>
</protein>
<dbReference type="RefSeq" id="WP_311583914.1">
    <property type="nucleotide sequence ID" value="NZ_JAVRIF010000010.1"/>
</dbReference>
<name>A0ABU3A543_9GAMM</name>
<proteinExistence type="predicted"/>
<feature type="signal peptide" evidence="1">
    <location>
        <begin position="1"/>
        <end position="20"/>
    </location>
</feature>
<dbReference type="Proteomes" id="UP001266357">
    <property type="component" value="Unassembled WGS sequence"/>
</dbReference>
<dbReference type="NCBIfam" id="TIGR04219">
    <property type="entry name" value="OMP_w_GlyGly"/>
    <property type="match status" value="1"/>
</dbReference>
<dbReference type="EMBL" id="JAVRIF010000010">
    <property type="protein sequence ID" value="MDT0604940.1"/>
    <property type="molecule type" value="Genomic_DNA"/>
</dbReference>
<evidence type="ECO:0000313" key="2">
    <source>
        <dbReference type="EMBL" id="MDT0604940.1"/>
    </source>
</evidence>
<sequence length="261" mass="28288">MKKALLTASVLTLLSSTTQADTLAGLYIGGQVWDNQATGIFGESNNQVNFNLSDEQQGSYFIAVEHPIPFIPNAKIAKTSLETQGVTTLDREITFDNNTFAEGTVADAGFNVSYVDYTLYYELFDNGLFSFDIGLTGRDFNGDVTVSATANTAAEGETPDYSTVTGRLSTDEIVPMLYASTIVGLPFTGLNVFAEGNFLSIDDHTLYDYQAGLSYELVDNLAVDVNITLGYRSVKLALEDLSNLYSDLEFKGAFVGAVVHF</sequence>
<accession>A0ABU3A543</accession>
<organism evidence="2 3">
    <name type="scientific">Thalassotalea castellviae</name>
    <dbReference type="NCBI Taxonomy" id="3075612"/>
    <lineage>
        <taxon>Bacteria</taxon>
        <taxon>Pseudomonadati</taxon>
        <taxon>Pseudomonadota</taxon>
        <taxon>Gammaproteobacteria</taxon>
        <taxon>Alteromonadales</taxon>
        <taxon>Colwelliaceae</taxon>
        <taxon>Thalassotalea</taxon>
    </lineage>
</organism>
<keyword evidence="1" id="KW-0732">Signal</keyword>
<evidence type="ECO:0000313" key="3">
    <source>
        <dbReference type="Proteomes" id="UP001266357"/>
    </source>
</evidence>
<dbReference type="InterPro" id="IPR026387">
    <property type="entry name" value="OMP_w_GlyGly"/>
</dbReference>
<feature type="chain" id="PRO_5047533621" evidence="1">
    <location>
        <begin position="21"/>
        <end position="261"/>
    </location>
</feature>
<comment type="caution">
    <text evidence="2">The sequence shown here is derived from an EMBL/GenBank/DDBJ whole genome shotgun (WGS) entry which is preliminary data.</text>
</comment>
<reference evidence="2 3" key="1">
    <citation type="submission" date="2023-09" db="EMBL/GenBank/DDBJ databases">
        <authorList>
            <person name="Rey-Velasco X."/>
        </authorList>
    </citation>
    <scope>NUCLEOTIDE SEQUENCE [LARGE SCALE GENOMIC DNA]</scope>
    <source>
        <strain evidence="2 3">W431</strain>
    </source>
</reference>
<evidence type="ECO:0000256" key="1">
    <source>
        <dbReference type="SAM" id="SignalP"/>
    </source>
</evidence>